<keyword evidence="3" id="KW-1185">Reference proteome</keyword>
<dbReference type="PANTHER" id="PTHR40274:SF3">
    <property type="entry name" value="VIRGINIAMYCIN B LYASE"/>
    <property type="match status" value="1"/>
</dbReference>
<dbReference type="STRING" id="1182568.SU48_02690"/>
<dbReference type="PATRIC" id="fig|1182568.3.peg.563"/>
<dbReference type="AlphaFoldDB" id="A0A172T741"/>
<name>A0A172T741_9DEIO</name>
<dbReference type="InterPro" id="IPR015943">
    <property type="entry name" value="WD40/YVTN_repeat-like_dom_sf"/>
</dbReference>
<sequence>MRPPLTVARPTERAGNRPRRTPAALFAPLLAAALLLASCGGPPAPVVTGGQGGGTNTAPPVASLKASADQALALIGSADAGATVRVASTGAVTVTVDRAPAGLTVTAEPARLDGTDTLIPLRVQGSMTNTATKAVTVTVTSAGKSATLTLPVLTFAVQPIVVGAGSPYEASGMNFEAGGSVLLRAPASANEQGRHHLVRFDPAQNSFTLLGFGLGGFETITSHAVAPDSRVWVTVRSALSDGSVLVSRDRAGQIKRHAVGATADTINSATPTADRVWFTQYTRDRVAALNPASGEVTSYAVEENAEDLTLGAGGHLYYTRFYADPAVIGLDPDTGKTTVFKVGIPGKSLPDALTAAPDGTLWFIEARTGTVWNLHPSTGQQTPLALPVGARPTELAVAPDGTLWVGDPTHSRLYRAQSGDTSTLTVPVLTQNGKSNGPHALAVGPDGSVWYEAAGQLVRLD</sequence>
<proteinExistence type="predicted"/>
<evidence type="ECO:0000313" key="3">
    <source>
        <dbReference type="Proteomes" id="UP000077363"/>
    </source>
</evidence>
<dbReference type="EMBL" id="CP011387">
    <property type="protein sequence ID" value="ANE42848.1"/>
    <property type="molecule type" value="Genomic_DNA"/>
</dbReference>
<gene>
    <name evidence="2" type="ORF">SU48_02690</name>
</gene>
<dbReference type="PANTHER" id="PTHR40274">
    <property type="entry name" value="VIRGINIAMYCIN B LYASE"/>
    <property type="match status" value="1"/>
</dbReference>
<evidence type="ECO:0008006" key="4">
    <source>
        <dbReference type="Google" id="ProtNLM"/>
    </source>
</evidence>
<evidence type="ECO:0000313" key="2">
    <source>
        <dbReference type="EMBL" id="ANE42848.1"/>
    </source>
</evidence>
<dbReference type="KEGG" id="dpu:SU48_02690"/>
<dbReference type="Proteomes" id="UP000077363">
    <property type="component" value="Chromosome"/>
</dbReference>
<evidence type="ECO:0000256" key="1">
    <source>
        <dbReference type="SAM" id="MobiDB-lite"/>
    </source>
</evidence>
<protein>
    <recommendedName>
        <fullName evidence="4">Streptogramin lyase</fullName>
    </recommendedName>
</protein>
<dbReference type="Pfam" id="PF24684">
    <property type="entry name" value="Vgb_lyase"/>
    <property type="match status" value="1"/>
</dbReference>
<accession>A0A172T741</accession>
<feature type="region of interest" description="Disordered" evidence="1">
    <location>
        <begin position="1"/>
        <end position="20"/>
    </location>
</feature>
<dbReference type="Gene3D" id="2.130.10.10">
    <property type="entry name" value="YVTN repeat-like/Quinoprotein amine dehydrogenase"/>
    <property type="match status" value="1"/>
</dbReference>
<reference evidence="2 3" key="1">
    <citation type="submission" date="2015-01" db="EMBL/GenBank/DDBJ databases">
        <title>Deinococcus puniceus/DY1/ whole genome sequencing.</title>
        <authorList>
            <person name="Kim M.K."/>
            <person name="Srinivasan S."/>
            <person name="Lee J.-J."/>
        </authorList>
    </citation>
    <scope>NUCLEOTIDE SEQUENCE [LARGE SCALE GENOMIC DNA]</scope>
    <source>
        <strain evidence="2 3">DY1</strain>
    </source>
</reference>
<dbReference type="OrthoDB" id="57332at2"/>
<organism evidence="2 3">
    <name type="scientific">Deinococcus puniceus</name>
    <dbReference type="NCBI Taxonomy" id="1182568"/>
    <lineage>
        <taxon>Bacteria</taxon>
        <taxon>Thermotogati</taxon>
        <taxon>Deinococcota</taxon>
        <taxon>Deinococci</taxon>
        <taxon>Deinococcales</taxon>
        <taxon>Deinococcaceae</taxon>
        <taxon>Deinococcus</taxon>
    </lineage>
</organism>
<dbReference type="RefSeq" id="WP_064013903.1">
    <property type="nucleotide sequence ID" value="NZ_CP011387.1"/>
</dbReference>
<dbReference type="SUPFAM" id="SSF63829">
    <property type="entry name" value="Calcium-dependent phosphotriesterase"/>
    <property type="match status" value="1"/>
</dbReference>
<dbReference type="InterPro" id="IPR051344">
    <property type="entry name" value="Vgb"/>
</dbReference>